<accession>Q7NKI1</accession>
<reference evidence="1 2" key="2">
    <citation type="journal article" date="2003" name="DNA Res.">
        <title>Complete genome structure of Gloeobacter violaceus PCC 7421, a cyanobacterium that lacks thylakoids (supplement).</title>
        <authorList>
            <person name="Nakamura Y."/>
            <person name="Kaneko T."/>
            <person name="Sato S."/>
            <person name="Mimuro M."/>
            <person name="Miyashita H."/>
            <person name="Tsuchiya T."/>
            <person name="Sasamoto S."/>
            <person name="Watanabe A."/>
            <person name="Kawashima K."/>
            <person name="Kishida Y."/>
            <person name="Kiyokawa C."/>
            <person name="Kohara M."/>
            <person name="Matsumoto M."/>
            <person name="Matsuno A."/>
            <person name="Nakazaki N."/>
            <person name="Shimpo S."/>
            <person name="Takeuchi C."/>
            <person name="Yamada M."/>
            <person name="Tabata S."/>
        </authorList>
    </citation>
    <scope>NUCLEOTIDE SEQUENCE [LARGE SCALE GENOMIC DNA]</scope>
    <source>
        <strain evidence="2">ATCC 29082 / PCC 7421</strain>
    </source>
</reference>
<reference evidence="1 2" key="1">
    <citation type="journal article" date="2003" name="DNA Res.">
        <title>Complete genome structure of Gloeobacter violaceus PCC 7421, a cyanobacterium that lacks thylakoids.</title>
        <authorList>
            <person name="Nakamura Y."/>
            <person name="Kaneko T."/>
            <person name="Sato S."/>
            <person name="Mimuro M."/>
            <person name="Miyashita H."/>
            <person name="Tsuchiya T."/>
            <person name="Sasamoto S."/>
            <person name="Watanabe A."/>
            <person name="Kawashima K."/>
            <person name="Kishida Y."/>
            <person name="Kiyokawa C."/>
            <person name="Kohara M."/>
            <person name="Matsumoto M."/>
            <person name="Matsuno A."/>
            <person name="Nakazaki N."/>
            <person name="Shimpo S."/>
            <person name="Takeuchi C."/>
            <person name="Yamada M."/>
            <person name="Tabata S."/>
        </authorList>
    </citation>
    <scope>NUCLEOTIDE SEQUENCE [LARGE SCALE GENOMIC DNA]</scope>
    <source>
        <strain evidence="2">ATCC 29082 / PCC 7421</strain>
    </source>
</reference>
<gene>
    <name evidence="1" type="ordered locus">gll1497</name>
</gene>
<dbReference type="OrthoDB" id="424228at2"/>
<sequence length="154" mass="17489">MSYQSKLWFQRIARELKIVDKEFLRTITVATLRPAIRSRLSDRVEEASRRGEDLQDPATWLDLVLIDAVVSLENIDGAAIRVAVLVTTRDRHALNELGLVKSQNFRAVRSALGIQRHWVILLDSVAPPSQEQLVDSLYEQIDQPGECTLIDLRS</sequence>
<dbReference type="PhylomeDB" id="Q7NKI1"/>
<dbReference type="RefSeq" id="WP_011141496.1">
    <property type="nucleotide sequence ID" value="NC_005125.1"/>
</dbReference>
<dbReference type="AlphaFoldDB" id="Q7NKI1"/>
<dbReference type="KEGG" id="gvi:gll1497"/>
<protein>
    <submittedName>
        <fullName evidence="1">Gll1497 protein</fullName>
    </submittedName>
</protein>
<dbReference type="STRING" id="251221.gene:10758986"/>
<proteinExistence type="predicted"/>
<name>Q7NKI1_GLOVI</name>
<evidence type="ECO:0000313" key="1">
    <source>
        <dbReference type="EMBL" id="BAC89438.1"/>
    </source>
</evidence>
<dbReference type="Proteomes" id="UP000000557">
    <property type="component" value="Chromosome"/>
</dbReference>
<dbReference type="HOGENOM" id="CLU_142310_0_0_3"/>
<keyword evidence="2" id="KW-1185">Reference proteome</keyword>
<dbReference type="EnsemblBacteria" id="BAC89438">
    <property type="protein sequence ID" value="BAC89438"/>
    <property type="gene ID" value="BAC89438"/>
</dbReference>
<dbReference type="InParanoid" id="Q7NKI1"/>
<organism evidence="1 2">
    <name type="scientific">Gloeobacter violaceus (strain ATCC 29082 / PCC 7421)</name>
    <dbReference type="NCBI Taxonomy" id="251221"/>
    <lineage>
        <taxon>Bacteria</taxon>
        <taxon>Bacillati</taxon>
        <taxon>Cyanobacteriota</taxon>
        <taxon>Cyanophyceae</taxon>
        <taxon>Gloeobacterales</taxon>
        <taxon>Gloeobacteraceae</taxon>
        <taxon>Gloeobacter</taxon>
    </lineage>
</organism>
<evidence type="ECO:0000313" key="2">
    <source>
        <dbReference type="Proteomes" id="UP000000557"/>
    </source>
</evidence>
<dbReference type="EMBL" id="BA000045">
    <property type="protein sequence ID" value="BAC89438.1"/>
    <property type="molecule type" value="Genomic_DNA"/>
</dbReference>
<dbReference type="eggNOG" id="ENOG50338A7">
    <property type="taxonomic scope" value="Bacteria"/>
</dbReference>